<dbReference type="Proteomes" id="UP000094652">
    <property type="component" value="Chromosome"/>
</dbReference>
<evidence type="ECO:0000313" key="2">
    <source>
        <dbReference type="EMBL" id="AOR24779.1"/>
    </source>
</evidence>
<dbReference type="InterPro" id="IPR010001">
    <property type="entry name" value="BofA"/>
</dbReference>
<organism evidence="2 3">
    <name type="scientific">Clostridium taeniosporum</name>
    <dbReference type="NCBI Taxonomy" id="394958"/>
    <lineage>
        <taxon>Bacteria</taxon>
        <taxon>Bacillati</taxon>
        <taxon>Bacillota</taxon>
        <taxon>Clostridia</taxon>
        <taxon>Eubacteriales</taxon>
        <taxon>Clostridiaceae</taxon>
        <taxon>Clostridium</taxon>
    </lineage>
</organism>
<feature type="transmembrane region" description="Helical" evidence="1">
    <location>
        <begin position="6"/>
        <end position="23"/>
    </location>
</feature>
<feature type="transmembrane region" description="Helical" evidence="1">
    <location>
        <begin position="30"/>
        <end position="52"/>
    </location>
</feature>
<keyword evidence="1" id="KW-0812">Transmembrane</keyword>
<name>A0A1D7XNS1_9CLOT</name>
<sequence>MSEQYIIYGLIGLVLLFFIIKLLKWPLKILINGILGVVILYAVNFVGVNFNFQLPINPITALIAGFLGIPGVILLAIVQIFL</sequence>
<keyword evidence="1" id="KW-0472">Membrane</keyword>
<dbReference type="KEGG" id="ctae:BGI42_14010"/>
<dbReference type="EMBL" id="CP017253">
    <property type="protein sequence ID" value="AOR24779.1"/>
    <property type="molecule type" value="Genomic_DNA"/>
</dbReference>
<accession>A0A1D7XNS1</accession>
<keyword evidence="1" id="KW-1133">Transmembrane helix</keyword>
<keyword evidence="3" id="KW-1185">Reference proteome</keyword>
<dbReference type="Pfam" id="PF07441">
    <property type="entry name" value="BofA"/>
    <property type="match status" value="1"/>
</dbReference>
<reference evidence="3" key="1">
    <citation type="submission" date="2016-09" db="EMBL/GenBank/DDBJ databases">
        <title>Genomics of Clostridium taeniosporum, an organism which forms endospores with ribbon-like appendages.</title>
        <authorList>
            <person name="Walker J.R."/>
        </authorList>
    </citation>
    <scope>NUCLEOTIDE SEQUENCE [LARGE SCALE GENOMIC DNA]</scope>
    <source>
        <strain evidence="3">1/k</strain>
    </source>
</reference>
<dbReference type="STRING" id="394958.BGI42_14010"/>
<dbReference type="NCBIfam" id="TIGR02862">
    <property type="entry name" value="spore_BofA"/>
    <property type="match status" value="1"/>
</dbReference>
<protein>
    <submittedName>
        <fullName evidence="2">Pro-sigmaK processing inhibitor BofA</fullName>
    </submittedName>
</protein>
<evidence type="ECO:0000256" key="1">
    <source>
        <dbReference type="SAM" id="Phobius"/>
    </source>
</evidence>
<evidence type="ECO:0000313" key="3">
    <source>
        <dbReference type="Proteomes" id="UP000094652"/>
    </source>
</evidence>
<dbReference type="RefSeq" id="WP_069680902.1">
    <property type="nucleotide sequence ID" value="NZ_CP017253.2"/>
</dbReference>
<feature type="transmembrane region" description="Helical" evidence="1">
    <location>
        <begin position="58"/>
        <end position="81"/>
    </location>
</feature>
<dbReference type="OrthoDB" id="1699162at2"/>
<proteinExistence type="predicted"/>
<dbReference type="AlphaFoldDB" id="A0A1D7XNS1"/>
<gene>
    <name evidence="2" type="ORF">BGI42_14010</name>
</gene>